<feature type="signal peptide" evidence="1">
    <location>
        <begin position="1"/>
        <end position="18"/>
    </location>
</feature>
<sequence length="63" mass="7088">TVIFLNSTVLMLRVLLDLDRLTLLLILVAHHRLVHDQCALAECFTALGVLDVEQDTLVLTRYG</sequence>
<dbReference type="EMBL" id="JAESDN010000004">
    <property type="protein sequence ID" value="KAG7050875.1"/>
    <property type="molecule type" value="Genomic_DNA"/>
</dbReference>
<evidence type="ECO:0000313" key="3">
    <source>
        <dbReference type="Proteomes" id="UP000699042"/>
    </source>
</evidence>
<proteinExistence type="predicted"/>
<feature type="chain" id="PRO_5040310108" evidence="1">
    <location>
        <begin position="19"/>
        <end position="63"/>
    </location>
</feature>
<keyword evidence="3" id="KW-1185">Reference proteome</keyword>
<gene>
    <name evidence="2" type="ORF">JMJ77_001506</name>
</gene>
<name>A0A9P7R623_9PEZI</name>
<evidence type="ECO:0000256" key="1">
    <source>
        <dbReference type="SAM" id="SignalP"/>
    </source>
</evidence>
<dbReference type="AlphaFoldDB" id="A0A9P7R623"/>
<comment type="caution">
    <text evidence="2">The sequence shown here is derived from an EMBL/GenBank/DDBJ whole genome shotgun (WGS) entry which is preliminary data.</text>
</comment>
<reference evidence="2" key="1">
    <citation type="submission" date="2021-05" db="EMBL/GenBank/DDBJ databases">
        <title>Comparative genomics of three Colletotrichum scovillei strains and genetic complementation revealed genes involved fungal growth and virulence on chili pepper.</title>
        <authorList>
            <person name="Hsieh D.-K."/>
            <person name="Chuang S.-C."/>
            <person name="Chen C.-Y."/>
            <person name="Chao Y.-T."/>
            <person name="Lu M.-Y.J."/>
            <person name="Lee M.-H."/>
            <person name="Shih M.-C."/>
        </authorList>
    </citation>
    <scope>NUCLEOTIDE SEQUENCE</scope>
    <source>
        <strain evidence="2">Coll-153</strain>
    </source>
</reference>
<protein>
    <submittedName>
        <fullName evidence="2">Major facilitator superfamily transporter</fullName>
    </submittedName>
</protein>
<organism evidence="2 3">
    <name type="scientific">Colletotrichum scovillei</name>
    <dbReference type="NCBI Taxonomy" id="1209932"/>
    <lineage>
        <taxon>Eukaryota</taxon>
        <taxon>Fungi</taxon>
        <taxon>Dikarya</taxon>
        <taxon>Ascomycota</taxon>
        <taxon>Pezizomycotina</taxon>
        <taxon>Sordariomycetes</taxon>
        <taxon>Hypocreomycetidae</taxon>
        <taxon>Glomerellales</taxon>
        <taxon>Glomerellaceae</taxon>
        <taxon>Colletotrichum</taxon>
        <taxon>Colletotrichum acutatum species complex</taxon>
    </lineage>
</organism>
<dbReference type="Proteomes" id="UP000699042">
    <property type="component" value="Unassembled WGS sequence"/>
</dbReference>
<feature type="non-terminal residue" evidence="2">
    <location>
        <position position="1"/>
    </location>
</feature>
<keyword evidence="1" id="KW-0732">Signal</keyword>
<evidence type="ECO:0000313" key="2">
    <source>
        <dbReference type="EMBL" id="KAG7050875.1"/>
    </source>
</evidence>
<accession>A0A9P7R623</accession>